<proteinExistence type="predicted"/>
<evidence type="ECO:0000256" key="5">
    <source>
        <dbReference type="SAM" id="Phobius"/>
    </source>
</evidence>
<evidence type="ECO:0000256" key="3">
    <source>
        <dbReference type="ARBA" id="ARBA00022989"/>
    </source>
</evidence>
<evidence type="ECO:0000313" key="7">
    <source>
        <dbReference type="Proteomes" id="UP000516134"/>
    </source>
</evidence>
<feature type="transmembrane region" description="Helical" evidence="5">
    <location>
        <begin position="87"/>
        <end position="112"/>
    </location>
</feature>
<dbReference type="EMBL" id="CP060780">
    <property type="protein sequence ID" value="QNP44379.1"/>
    <property type="molecule type" value="Genomic_DNA"/>
</dbReference>
<gene>
    <name evidence="6" type="ORF">H9L15_05460</name>
</gene>
<accession>A0ABX6T4B7</accession>
<keyword evidence="7" id="KW-1185">Reference proteome</keyword>
<dbReference type="Proteomes" id="UP000516134">
    <property type="component" value="Chromosome"/>
</dbReference>
<protein>
    <submittedName>
        <fullName evidence="6">VIT1/CCC1 transporter family protein</fullName>
    </submittedName>
</protein>
<sequence>MLSAGGAAWSQAAAEREAELSAIREEKAGFDEDEGVDTVDIADYYEKKGLSRDLAERVAAQLMVRSPLKAALETEHGILVLTSRAEVMFTGIGCSLAFAFGASIPFALTFLLPVSIETWVIVLSVLVSLTLISIAGARAGYMDVRNTVVRTLTVGLITVSATYLLGEVAF</sequence>
<evidence type="ECO:0000313" key="6">
    <source>
        <dbReference type="EMBL" id="QNP44379.1"/>
    </source>
</evidence>
<organism evidence="6 7">
    <name type="scientific">Sphingomonas daechungensis</name>
    <dbReference type="NCBI Taxonomy" id="1176646"/>
    <lineage>
        <taxon>Bacteria</taxon>
        <taxon>Pseudomonadati</taxon>
        <taxon>Pseudomonadota</taxon>
        <taxon>Alphaproteobacteria</taxon>
        <taxon>Sphingomonadales</taxon>
        <taxon>Sphingomonadaceae</taxon>
        <taxon>Sphingomonas</taxon>
    </lineage>
</organism>
<dbReference type="RefSeq" id="WP_187715800.1">
    <property type="nucleotide sequence ID" value="NZ_CP060780.1"/>
</dbReference>
<evidence type="ECO:0000256" key="1">
    <source>
        <dbReference type="ARBA" id="ARBA00004127"/>
    </source>
</evidence>
<keyword evidence="4 5" id="KW-0472">Membrane</keyword>
<feature type="transmembrane region" description="Helical" evidence="5">
    <location>
        <begin position="148"/>
        <end position="166"/>
    </location>
</feature>
<evidence type="ECO:0000256" key="2">
    <source>
        <dbReference type="ARBA" id="ARBA00022692"/>
    </source>
</evidence>
<dbReference type="Pfam" id="PF01988">
    <property type="entry name" value="VIT1"/>
    <property type="match status" value="1"/>
</dbReference>
<feature type="transmembrane region" description="Helical" evidence="5">
    <location>
        <begin position="118"/>
        <end position="136"/>
    </location>
</feature>
<evidence type="ECO:0000256" key="4">
    <source>
        <dbReference type="ARBA" id="ARBA00023136"/>
    </source>
</evidence>
<keyword evidence="2 5" id="KW-0812">Transmembrane</keyword>
<name>A0ABX6T4B7_9SPHN</name>
<comment type="subcellular location">
    <subcellularLocation>
        <location evidence="1">Endomembrane system</location>
        <topology evidence="1">Multi-pass membrane protein</topology>
    </subcellularLocation>
</comment>
<dbReference type="InterPro" id="IPR008217">
    <property type="entry name" value="Ccc1_fam"/>
</dbReference>
<keyword evidence="3 5" id="KW-1133">Transmembrane helix</keyword>
<reference evidence="6 7" key="1">
    <citation type="submission" date="2020-08" db="EMBL/GenBank/DDBJ databases">
        <title>Genome sequence of Sphingomonas daechungensis KACC 18115T.</title>
        <authorList>
            <person name="Hyun D.-W."/>
            <person name="Bae J.-W."/>
        </authorList>
    </citation>
    <scope>NUCLEOTIDE SEQUENCE [LARGE SCALE GENOMIC DNA]</scope>
    <source>
        <strain evidence="6 7">KACC 18115</strain>
    </source>
</reference>